<reference evidence="3 4" key="1">
    <citation type="submission" date="2016-04" db="EMBL/GenBank/DDBJ databases">
        <title>A degradative enzymes factory behind the ericoid mycorrhizal symbiosis.</title>
        <authorList>
            <consortium name="DOE Joint Genome Institute"/>
            <person name="Martino E."/>
            <person name="Morin E."/>
            <person name="Grelet G."/>
            <person name="Kuo A."/>
            <person name="Kohler A."/>
            <person name="Daghino S."/>
            <person name="Barry K."/>
            <person name="Choi C."/>
            <person name="Cichocki N."/>
            <person name="Clum A."/>
            <person name="Copeland A."/>
            <person name="Hainaut M."/>
            <person name="Haridas S."/>
            <person name="Labutti K."/>
            <person name="Lindquist E."/>
            <person name="Lipzen A."/>
            <person name="Khouja H.-R."/>
            <person name="Murat C."/>
            <person name="Ohm R."/>
            <person name="Olson A."/>
            <person name="Spatafora J."/>
            <person name="Veneault-Fourrey C."/>
            <person name="Henrissat B."/>
            <person name="Grigoriev I."/>
            <person name="Martin F."/>
            <person name="Perotto S."/>
        </authorList>
    </citation>
    <scope>NUCLEOTIDE SEQUENCE [LARGE SCALE GENOMIC DNA]</scope>
    <source>
        <strain evidence="3 4">E</strain>
    </source>
</reference>
<evidence type="ECO:0000256" key="1">
    <source>
        <dbReference type="SAM" id="MobiDB-lite"/>
    </source>
</evidence>
<protein>
    <recommendedName>
        <fullName evidence="2">Heterokaryon incompatibility domain-containing protein</fullName>
    </recommendedName>
</protein>
<feature type="region of interest" description="Disordered" evidence="1">
    <location>
        <begin position="1"/>
        <end position="45"/>
    </location>
</feature>
<dbReference type="STRING" id="1095630.A0A2J6SIG5"/>
<feature type="region of interest" description="Disordered" evidence="1">
    <location>
        <begin position="502"/>
        <end position="521"/>
    </location>
</feature>
<dbReference type="PANTHER" id="PTHR24148">
    <property type="entry name" value="ANKYRIN REPEAT DOMAIN-CONTAINING PROTEIN 39 HOMOLOG-RELATED"/>
    <property type="match status" value="1"/>
</dbReference>
<dbReference type="Pfam" id="PF06985">
    <property type="entry name" value="HET"/>
    <property type="match status" value="1"/>
</dbReference>
<dbReference type="InterPro" id="IPR052895">
    <property type="entry name" value="HetReg/Transcr_Mod"/>
</dbReference>
<dbReference type="Proteomes" id="UP000235371">
    <property type="component" value="Unassembled WGS sequence"/>
</dbReference>
<feature type="compositionally biased region" description="Basic and acidic residues" evidence="1">
    <location>
        <begin position="25"/>
        <end position="36"/>
    </location>
</feature>
<dbReference type="GeneID" id="36590080"/>
<dbReference type="PANTHER" id="PTHR24148:SF64">
    <property type="entry name" value="HETEROKARYON INCOMPATIBILITY DOMAIN-CONTAINING PROTEIN"/>
    <property type="match status" value="1"/>
</dbReference>
<proteinExistence type="predicted"/>
<dbReference type="EMBL" id="KZ613913">
    <property type="protein sequence ID" value="PMD50557.1"/>
    <property type="molecule type" value="Genomic_DNA"/>
</dbReference>
<dbReference type="AlphaFoldDB" id="A0A2J6SIG5"/>
<organism evidence="3 4">
    <name type="scientific">Hyaloscypha bicolor E</name>
    <dbReference type="NCBI Taxonomy" id="1095630"/>
    <lineage>
        <taxon>Eukaryota</taxon>
        <taxon>Fungi</taxon>
        <taxon>Dikarya</taxon>
        <taxon>Ascomycota</taxon>
        <taxon>Pezizomycotina</taxon>
        <taxon>Leotiomycetes</taxon>
        <taxon>Helotiales</taxon>
        <taxon>Hyaloscyphaceae</taxon>
        <taxon>Hyaloscypha</taxon>
        <taxon>Hyaloscypha bicolor</taxon>
    </lineage>
</organism>
<evidence type="ECO:0000313" key="3">
    <source>
        <dbReference type="EMBL" id="PMD50557.1"/>
    </source>
</evidence>
<dbReference type="OrthoDB" id="3477286at2759"/>
<feature type="compositionally biased region" description="Polar residues" evidence="1">
    <location>
        <begin position="512"/>
        <end position="521"/>
    </location>
</feature>
<name>A0A2J6SIG5_9HELO</name>
<feature type="domain" description="Heterokaryon incompatibility" evidence="2">
    <location>
        <begin position="113"/>
        <end position="289"/>
    </location>
</feature>
<dbReference type="InterPro" id="IPR010730">
    <property type="entry name" value="HET"/>
</dbReference>
<gene>
    <name evidence="3" type="ORF">K444DRAFT_621929</name>
</gene>
<dbReference type="RefSeq" id="XP_024727461.1">
    <property type="nucleotide sequence ID" value="XM_024882003.1"/>
</dbReference>
<sequence length="780" mass="89207">MSAEDLASNNNPGRRRKRNRNQSPEARKKPRLDEGTSHPVQAKKQLQQATISVLKYLGKRPDTFVYPPLEEKNGQEIRVLIIEPGKGDDEIRCKLVPAALPKSDPSDTEKYVYIALSYNWGEGQPIHPITITNYITSKKRMKEPSLEKRLAMKFRKHKDWCSSGEKYVRSNLFVALKRFRRKDKETIMWIDALCIDQDDPHERSAQVKQMHELYIQAEKVRIWLGDGSTAAKEGSPKDCFNFLRRILGELDKLLDDLGKENTAVMEAAKQVVVQLMCNKWFSRRWIIQELALARTAEVVYGNQTMPWSDFADAIAIFIKSQDRIGAVLSKMIADQASSTAELGLVNGVTNLGANALVDFINNLFRRTENGDIQQRMLTLECLVSNLLAFEATNPRDTIYAVLSLAKDTHKLSTETNVNAKNLQLDKRLLPAYQNCLLDVYTDFIDYCIGSSRSLDILLRHWARSEESDGRKALLSEANSDSEVTEERLPTWIPLIHKSPFGLPTQRPRGRSNGDSFAGTSFRSSQRNYNATLSLRPEFSFGRMAYSSKTPNRDRKKTYNGTLFVRGLRIGKVKKTTPRAAQGMLFNNSLNLAGFDIRWWEDHHEWAKGIPRVPERFWRTIVADRGPDGSNPPSWYPRACLECLYNVNSNGDLRPDDVIDLKNASSIAKLFLARVKDVVWGRRIVSIELENEKTTFGLLPPETKKGDIVCVFFGCSVPVVLRQQEEEEEEEEEEDNEEDNGKKYYFHMIGECFIYGMMDGEAVADRKWKRPYRHAEQFVIK</sequence>
<accession>A0A2J6SIG5</accession>
<evidence type="ECO:0000313" key="4">
    <source>
        <dbReference type="Proteomes" id="UP000235371"/>
    </source>
</evidence>
<dbReference type="InParanoid" id="A0A2J6SIG5"/>
<evidence type="ECO:0000259" key="2">
    <source>
        <dbReference type="Pfam" id="PF06985"/>
    </source>
</evidence>
<keyword evidence="4" id="KW-1185">Reference proteome</keyword>